<gene>
    <name evidence="2" type="primary">c10h1orf53</name>
</gene>
<evidence type="ECO:0000313" key="1">
    <source>
        <dbReference type="Proteomes" id="UP000515152"/>
    </source>
</evidence>
<dbReference type="AlphaFoldDB" id="A0A6P8FX99"/>
<keyword evidence="1" id="KW-1185">Reference proteome</keyword>
<dbReference type="GeneID" id="116222184"/>
<organism evidence="1 2">
    <name type="scientific">Clupea harengus</name>
    <name type="common">Atlantic herring</name>
    <dbReference type="NCBI Taxonomy" id="7950"/>
    <lineage>
        <taxon>Eukaryota</taxon>
        <taxon>Metazoa</taxon>
        <taxon>Chordata</taxon>
        <taxon>Craniata</taxon>
        <taxon>Vertebrata</taxon>
        <taxon>Euteleostomi</taxon>
        <taxon>Actinopterygii</taxon>
        <taxon>Neopterygii</taxon>
        <taxon>Teleostei</taxon>
        <taxon>Clupei</taxon>
        <taxon>Clupeiformes</taxon>
        <taxon>Clupeoidei</taxon>
        <taxon>Clupeidae</taxon>
        <taxon>Clupea</taxon>
    </lineage>
</organism>
<dbReference type="OrthoDB" id="274765at2759"/>
<sequence>MQATRQAKLPVANILHRSSLHVLAYDFTGSFFRRFCSLYRTRTLISVKIGKSDKSPEFLSTTSHSNSIKSSADSHAYIGAWKPASDGKSPTDNAETQLTDTDLEIHKLHKEACEAQKRLYIDPSTGYKVFTAFAHLKRGKCCGTACRHCPYGHVNVEDAAKKKHFNSLFYV</sequence>
<dbReference type="PANTHER" id="PTHR21037:SF2">
    <property type="entry name" value="SIMILAR TO NOVEL PROTEIN"/>
    <property type="match status" value="1"/>
</dbReference>
<dbReference type="Pfam" id="PF17653">
    <property type="entry name" value="DUF5522"/>
    <property type="match status" value="1"/>
</dbReference>
<dbReference type="CTD" id="100521391"/>
<reference evidence="2" key="1">
    <citation type="submission" date="2025-08" db="UniProtKB">
        <authorList>
            <consortium name="RefSeq"/>
        </authorList>
    </citation>
    <scope>IDENTIFICATION</scope>
</reference>
<dbReference type="PANTHER" id="PTHR21037">
    <property type="entry name" value="39S RIBOSOMAL PROTEIN L14, MITOCHONDRIAL"/>
    <property type="match status" value="1"/>
</dbReference>
<dbReference type="KEGG" id="char:116222184"/>
<proteinExistence type="predicted"/>
<name>A0A6P8FX99_CLUHA</name>
<dbReference type="InterPro" id="IPR040807">
    <property type="entry name" value="DUF5522"/>
</dbReference>
<evidence type="ECO:0000313" key="2">
    <source>
        <dbReference type="RefSeq" id="XP_031431329.1"/>
    </source>
</evidence>
<dbReference type="Proteomes" id="UP000515152">
    <property type="component" value="Chromosome 10"/>
</dbReference>
<accession>A0A6P8FX99</accession>
<dbReference type="RefSeq" id="XP_031431329.1">
    <property type="nucleotide sequence ID" value="XM_031575469.2"/>
</dbReference>
<protein>
    <submittedName>
        <fullName evidence="2">Uncharacterized protein C1orf53 homolog</fullName>
    </submittedName>
</protein>